<dbReference type="EMBL" id="QLTR01000032">
    <property type="protein sequence ID" value="RAS58138.1"/>
    <property type="molecule type" value="Genomic_DNA"/>
</dbReference>
<dbReference type="AlphaFoldDB" id="A0A329E2N3"/>
<reference evidence="2 3" key="1">
    <citation type="submission" date="2018-06" db="EMBL/GenBank/DDBJ databases">
        <title>Freshwater and sediment microbial communities from various areas in North America, analyzing microbe dynamics in response to fracking.</title>
        <authorList>
            <person name="Lamendella R."/>
        </authorList>
    </citation>
    <scope>NUCLEOTIDE SEQUENCE [LARGE SCALE GENOMIC DNA]</scope>
    <source>
        <strain evidence="2 3">99A</strain>
    </source>
</reference>
<keyword evidence="1" id="KW-0472">Membrane</keyword>
<accession>A0A329E2N3</accession>
<name>A0A329E2N3_VIBDI</name>
<organism evidence="2 3">
    <name type="scientific">Vibrio diazotrophicus</name>
    <dbReference type="NCBI Taxonomy" id="685"/>
    <lineage>
        <taxon>Bacteria</taxon>
        <taxon>Pseudomonadati</taxon>
        <taxon>Pseudomonadota</taxon>
        <taxon>Gammaproteobacteria</taxon>
        <taxon>Vibrionales</taxon>
        <taxon>Vibrionaceae</taxon>
        <taxon>Vibrio</taxon>
    </lineage>
</organism>
<comment type="caution">
    <text evidence="2">The sequence shown here is derived from an EMBL/GenBank/DDBJ whole genome shotgun (WGS) entry which is preliminary data.</text>
</comment>
<keyword evidence="1" id="KW-1133">Transmembrane helix</keyword>
<keyword evidence="1" id="KW-0812">Transmembrane</keyword>
<gene>
    <name evidence="2" type="ORF">DET48_13216</name>
</gene>
<feature type="transmembrane region" description="Helical" evidence="1">
    <location>
        <begin position="18"/>
        <end position="36"/>
    </location>
</feature>
<evidence type="ECO:0000313" key="3">
    <source>
        <dbReference type="Proteomes" id="UP000248729"/>
    </source>
</evidence>
<evidence type="ECO:0000313" key="2">
    <source>
        <dbReference type="EMBL" id="RAS58138.1"/>
    </source>
</evidence>
<evidence type="ECO:0000256" key="1">
    <source>
        <dbReference type="SAM" id="Phobius"/>
    </source>
</evidence>
<sequence length="37" mass="3918">MGCCNQPPKGGSTEIKPLLKAFGVMLAVILLIAWIFG</sequence>
<proteinExistence type="predicted"/>
<dbReference type="Proteomes" id="UP000248729">
    <property type="component" value="Unassembled WGS sequence"/>
</dbReference>
<protein>
    <submittedName>
        <fullName evidence="2">Uncharacterized protein</fullName>
    </submittedName>
</protein>